<protein>
    <recommendedName>
        <fullName evidence="2">D-alanyl-D-alanine carboxypeptidase-like core domain-containing protein</fullName>
    </recommendedName>
</protein>
<dbReference type="PANTHER" id="PTHR34385">
    <property type="entry name" value="D-ALANYL-D-ALANINE CARBOXYPEPTIDASE"/>
    <property type="match status" value="1"/>
</dbReference>
<dbReference type="GO" id="GO:0006508">
    <property type="term" value="P:proteolysis"/>
    <property type="evidence" value="ECO:0007669"/>
    <property type="project" value="InterPro"/>
</dbReference>
<proteinExistence type="predicted"/>
<dbReference type="AlphaFoldDB" id="A0A918X0S6"/>
<dbReference type="SUPFAM" id="SSF55166">
    <property type="entry name" value="Hedgehog/DD-peptidase"/>
    <property type="match status" value="1"/>
</dbReference>
<evidence type="ECO:0000259" key="2">
    <source>
        <dbReference type="Pfam" id="PF02557"/>
    </source>
</evidence>
<evidence type="ECO:0000256" key="1">
    <source>
        <dbReference type="SAM" id="MobiDB-lite"/>
    </source>
</evidence>
<sequence length="211" mass="22116">MRDSDRRGTGWAAAGVLALVAALGVTGAVALTTREAPDVGVAPPAKAAPPAVPPAKPGAPNGDGAADAGDGSIPSARRLTPFDTGHSALGRLDPALLKAVQAAARNAKQDGVDLFVTSGWRSRGHQQRLLDEGVEKYGSLAEARKFVETPDGSKHVTGRAIDIGAADADRWLIREGARYGLCQIYANELWHFELREVRGGRCPVPLRDASR</sequence>
<dbReference type="CDD" id="cd14846">
    <property type="entry name" value="Peptidase_M15_like"/>
    <property type="match status" value="1"/>
</dbReference>
<accession>A0A918X0S6</accession>
<dbReference type="RefSeq" id="WP_189828454.1">
    <property type="nucleotide sequence ID" value="NZ_BMVC01000009.1"/>
</dbReference>
<feature type="domain" description="D-alanyl-D-alanine carboxypeptidase-like core" evidence="2">
    <location>
        <begin position="92"/>
        <end position="170"/>
    </location>
</feature>
<feature type="compositionally biased region" description="Low complexity" evidence="1">
    <location>
        <begin position="58"/>
        <end position="71"/>
    </location>
</feature>
<reference evidence="3" key="2">
    <citation type="submission" date="2020-09" db="EMBL/GenBank/DDBJ databases">
        <authorList>
            <person name="Sun Q."/>
            <person name="Ohkuma M."/>
        </authorList>
    </citation>
    <scope>NUCLEOTIDE SEQUENCE</scope>
    <source>
        <strain evidence="3">JCM 4637</strain>
    </source>
</reference>
<dbReference type="InterPro" id="IPR009045">
    <property type="entry name" value="Zn_M74/Hedgehog-like"/>
</dbReference>
<reference evidence="3" key="1">
    <citation type="journal article" date="2014" name="Int. J. Syst. Evol. Microbiol.">
        <title>Complete genome sequence of Corynebacterium casei LMG S-19264T (=DSM 44701T), isolated from a smear-ripened cheese.</title>
        <authorList>
            <consortium name="US DOE Joint Genome Institute (JGI-PGF)"/>
            <person name="Walter F."/>
            <person name="Albersmeier A."/>
            <person name="Kalinowski J."/>
            <person name="Ruckert C."/>
        </authorList>
    </citation>
    <scope>NUCLEOTIDE SEQUENCE</scope>
    <source>
        <strain evidence="3">JCM 4637</strain>
    </source>
</reference>
<dbReference type="InterPro" id="IPR052179">
    <property type="entry name" value="DD-CPase-like"/>
</dbReference>
<dbReference type="EMBL" id="BMVC01000009">
    <property type="protein sequence ID" value="GHD01050.1"/>
    <property type="molecule type" value="Genomic_DNA"/>
</dbReference>
<comment type="caution">
    <text evidence="3">The sequence shown here is derived from an EMBL/GenBank/DDBJ whole genome shotgun (WGS) entry which is preliminary data.</text>
</comment>
<gene>
    <name evidence="3" type="ORF">GCM10010334_46290</name>
</gene>
<dbReference type="Proteomes" id="UP000638353">
    <property type="component" value="Unassembled WGS sequence"/>
</dbReference>
<organism evidence="3 4">
    <name type="scientific">Streptomyces finlayi</name>
    <dbReference type="NCBI Taxonomy" id="67296"/>
    <lineage>
        <taxon>Bacteria</taxon>
        <taxon>Bacillati</taxon>
        <taxon>Actinomycetota</taxon>
        <taxon>Actinomycetes</taxon>
        <taxon>Kitasatosporales</taxon>
        <taxon>Streptomycetaceae</taxon>
        <taxon>Streptomyces</taxon>
    </lineage>
</organism>
<name>A0A918X0S6_9ACTN</name>
<dbReference type="PANTHER" id="PTHR34385:SF1">
    <property type="entry name" value="PEPTIDOGLYCAN L-ALANYL-D-GLUTAMATE ENDOPEPTIDASE CWLK"/>
    <property type="match status" value="1"/>
</dbReference>
<feature type="region of interest" description="Disordered" evidence="1">
    <location>
        <begin position="39"/>
        <end position="80"/>
    </location>
</feature>
<dbReference type="InterPro" id="IPR003709">
    <property type="entry name" value="VanY-like_core_dom"/>
</dbReference>
<feature type="compositionally biased region" description="Pro residues" evidence="1">
    <location>
        <begin position="46"/>
        <end position="57"/>
    </location>
</feature>
<evidence type="ECO:0000313" key="4">
    <source>
        <dbReference type="Proteomes" id="UP000638353"/>
    </source>
</evidence>
<dbReference type="Pfam" id="PF02557">
    <property type="entry name" value="VanY"/>
    <property type="match status" value="1"/>
</dbReference>
<dbReference type="Gene3D" id="3.30.1380.10">
    <property type="match status" value="1"/>
</dbReference>
<dbReference type="GO" id="GO:0008233">
    <property type="term" value="F:peptidase activity"/>
    <property type="evidence" value="ECO:0007669"/>
    <property type="project" value="InterPro"/>
</dbReference>
<evidence type="ECO:0000313" key="3">
    <source>
        <dbReference type="EMBL" id="GHD01050.1"/>
    </source>
</evidence>